<keyword evidence="7 8" id="KW-0472">Membrane</keyword>
<keyword evidence="11" id="KW-1185">Reference proteome</keyword>
<dbReference type="Pfam" id="PF12698">
    <property type="entry name" value="ABC2_membrane_3"/>
    <property type="match status" value="1"/>
</dbReference>
<dbReference type="OrthoDB" id="9784671at2"/>
<feature type="domain" description="ABC transmembrane type-2" evidence="9">
    <location>
        <begin position="153"/>
        <end position="382"/>
    </location>
</feature>
<dbReference type="Proteomes" id="UP000032160">
    <property type="component" value="Chromosome I"/>
</dbReference>
<accession>X5MLE5</accession>
<dbReference type="PROSITE" id="PS51012">
    <property type="entry name" value="ABC_TM2"/>
    <property type="match status" value="1"/>
</dbReference>
<dbReference type="KEGG" id="pect:BN1012_Phect1206"/>
<dbReference type="PATRIC" id="fig|1458461.3.peg.1205"/>
<dbReference type="GO" id="GO:0005886">
    <property type="term" value="C:plasma membrane"/>
    <property type="evidence" value="ECO:0007669"/>
    <property type="project" value="UniProtKB-SubCell"/>
</dbReference>
<dbReference type="InterPro" id="IPR051449">
    <property type="entry name" value="ABC-2_transporter_component"/>
</dbReference>
<protein>
    <submittedName>
        <fullName evidence="10">ABC-type multidrug transport system, permease component</fullName>
    </submittedName>
</protein>
<sequence>MRFLGLTSSASAYARIAAIFLKEMIQMRRDRLTLAMMLGVPIMQLVLFGYAINLDPKDLPAAALVEEQTPIVRTILTAMETSGYYDFVEQVEDHQQAADLLRRGDVAFVVTFPAGFTERLVRGDRPQLLIEADASDPSASSNAVGRANEIVNLALRHDLKGALAHLKQGPAPVEVIVHARYNPEGLTQYNIVPGLLGVILTMTSVMITSIAMTREGERGTMENLLAMPAKPYEVMIGKIGPYVAVGAVQTVIVLVAAKYVFGVPFAGSLPLLLVGIMLFIIANLALGFMFSTFAQSQMQAMQLTFFFFLPSILLSGFMFPFRGMPDWAQIIGEGLPLTHFLRIARGIMLKGADFSDIQMPFAAICLFTVAVGILAVMRYQRTLD</sequence>
<keyword evidence="5 8" id="KW-0812">Transmembrane</keyword>
<evidence type="ECO:0000256" key="3">
    <source>
        <dbReference type="ARBA" id="ARBA00022448"/>
    </source>
</evidence>
<feature type="transmembrane region" description="Helical" evidence="8">
    <location>
        <begin position="303"/>
        <end position="321"/>
    </location>
</feature>
<feature type="transmembrane region" description="Helical" evidence="8">
    <location>
        <begin position="267"/>
        <end position="291"/>
    </location>
</feature>
<dbReference type="STRING" id="1458461.BN1012_Phect1206"/>
<evidence type="ECO:0000256" key="5">
    <source>
        <dbReference type="ARBA" id="ARBA00022692"/>
    </source>
</evidence>
<dbReference type="InterPro" id="IPR047817">
    <property type="entry name" value="ABC2_TM_bact-type"/>
</dbReference>
<keyword evidence="4" id="KW-1003">Cell membrane</keyword>
<evidence type="ECO:0000313" key="10">
    <source>
        <dbReference type="EMBL" id="CDO59420.1"/>
    </source>
</evidence>
<dbReference type="EMBL" id="HG966617">
    <property type="protein sequence ID" value="CDO59420.1"/>
    <property type="molecule type" value="Genomic_DNA"/>
</dbReference>
<dbReference type="PANTHER" id="PTHR30294:SF29">
    <property type="entry name" value="MULTIDRUG ABC TRANSPORTER PERMEASE YBHS-RELATED"/>
    <property type="match status" value="1"/>
</dbReference>
<evidence type="ECO:0000256" key="6">
    <source>
        <dbReference type="ARBA" id="ARBA00022989"/>
    </source>
</evidence>
<feature type="transmembrane region" description="Helical" evidence="8">
    <location>
        <begin position="191"/>
        <end position="212"/>
    </location>
</feature>
<feature type="transmembrane region" description="Helical" evidence="8">
    <location>
        <begin position="239"/>
        <end position="261"/>
    </location>
</feature>
<evidence type="ECO:0000256" key="2">
    <source>
        <dbReference type="ARBA" id="ARBA00007783"/>
    </source>
</evidence>
<evidence type="ECO:0000256" key="4">
    <source>
        <dbReference type="ARBA" id="ARBA00022475"/>
    </source>
</evidence>
<feature type="transmembrane region" description="Helical" evidence="8">
    <location>
        <begin position="32"/>
        <end position="52"/>
    </location>
</feature>
<name>X5MLE5_9HYPH</name>
<evidence type="ECO:0000256" key="8">
    <source>
        <dbReference type="SAM" id="Phobius"/>
    </source>
</evidence>
<evidence type="ECO:0000256" key="7">
    <source>
        <dbReference type="ARBA" id="ARBA00023136"/>
    </source>
</evidence>
<dbReference type="Gene3D" id="3.40.1710.10">
    <property type="entry name" value="abc type-2 transporter like domain"/>
    <property type="match status" value="1"/>
</dbReference>
<comment type="subcellular location">
    <subcellularLocation>
        <location evidence="1">Cell membrane</location>
        <topology evidence="1">Multi-pass membrane protein</topology>
    </subcellularLocation>
</comment>
<dbReference type="InterPro" id="IPR013525">
    <property type="entry name" value="ABC2_TM"/>
</dbReference>
<comment type="similarity">
    <text evidence="2">Belongs to the ABC-2 integral membrane protein family.</text>
</comment>
<evidence type="ECO:0000256" key="1">
    <source>
        <dbReference type="ARBA" id="ARBA00004651"/>
    </source>
</evidence>
<gene>
    <name evidence="10" type="ORF">BN1012_Phect1206</name>
</gene>
<evidence type="ECO:0000259" key="9">
    <source>
        <dbReference type="PROSITE" id="PS51012"/>
    </source>
</evidence>
<evidence type="ECO:0000313" key="11">
    <source>
        <dbReference type="Proteomes" id="UP000032160"/>
    </source>
</evidence>
<keyword evidence="3" id="KW-0813">Transport</keyword>
<dbReference type="PANTHER" id="PTHR30294">
    <property type="entry name" value="MEMBRANE COMPONENT OF ABC TRANSPORTER YHHJ-RELATED"/>
    <property type="match status" value="1"/>
</dbReference>
<dbReference type="AlphaFoldDB" id="X5MLE5"/>
<proteinExistence type="inferred from homology"/>
<keyword evidence="6 8" id="KW-1133">Transmembrane helix</keyword>
<reference evidence="10 11" key="1">
    <citation type="journal article" date="2014" name="Front. Genet.">
        <title>Genome and metabolic network of "Candidatus Phaeomarinobacter ectocarpi" Ec32, a new candidate genus of Alphaproteobacteria frequently associated with brown algae.</title>
        <authorList>
            <person name="Dittami S.M."/>
            <person name="Barbeyron T."/>
            <person name="Boyen C."/>
            <person name="Cambefort J."/>
            <person name="Collet G."/>
            <person name="Delage L."/>
            <person name="Gobet A."/>
            <person name="Groisillier A."/>
            <person name="Leblanc C."/>
            <person name="Michel G."/>
            <person name="Scornet D."/>
            <person name="Siegel A."/>
            <person name="Tapia J.E."/>
            <person name="Tonon T."/>
        </authorList>
    </citation>
    <scope>NUCLEOTIDE SEQUENCE [LARGE SCALE GENOMIC DNA]</scope>
    <source>
        <strain evidence="10 11">Ec32</strain>
    </source>
</reference>
<feature type="transmembrane region" description="Helical" evidence="8">
    <location>
        <begin position="357"/>
        <end position="377"/>
    </location>
</feature>
<dbReference type="RefSeq" id="WP_081826418.1">
    <property type="nucleotide sequence ID" value="NZ_HG966617.1"/>
</dbReference>
<organism evidence="10 11">
    <name type="scientific">Candidatus Phaeomarinibacter ectocarpi</name>
    <dbReference type="NCBI Taxonomy" id="1458461"/>
    <lineage>
        <taxon>Bacteria</taxon>
        <taxon>Pseudomonadati</taxon>
        <taxon>Pseudomonadota</taxon>
        <taxon>Alphaproteobacteria</taxon>
        <taxon>Hyphomicrobiales</taxon>
        <taxon>Parvibaculaceae</taxon>
        <taxon>Candidatus Phaeomarinibacter</taxon>
    </lineage>
</organism>
<dbReference type="HOGENOM" id="CLU_039483_8_0_5"/>
<dbReference type="GO" id="GO:0140359">
    <property type="term" value="F:ABC-type transporter activity"/>
    <property type="evidence" value="ECO:0007669"/>
    <property type="project" value="InterPro"/>
</dbReference>